<dbReference type="AlphaFoldDB" id="A0A264VQ06"/>
<dbReference type="EMBL" id="NOWC01000029">
    <property type="protein sequence ID" value="OZS72917.1"/>
    <property type="molecule type" value="Genomic_DNA"/>
</dbReference>
<accession>A0A264VQ06</accession>
<sequence>MAISIKNLFGRNRKAKAHSTSFVSDIQVDFEEEQPEFFTQEELEEMEYERQGIRFTEEEDLSAIAHLAVTHYYYDDEEEDFVEEDIETAPLRRYGCSNEVQKMNDTMFQMVYDHTIGGQLSAGGVFGYGSM</sequence>
<name>A0A264VQ06_PRORE</name>
<protein>
    <submittedName>
        <fullName evidence="1">Uncharacterized protein</fullName>
    </submittedName>
</protein>
<dbReference type="Proteomes" id="UP000216001">
    <property type="component" value="Unassembled WGS sequence"/>
</dbReference>
<organism evidence="1 2">
    <name type="scientific">Providencia rettgeri</name>
    <dbReference type="NCBI Taxonomy" id="587"/>
    <lineage>
        <taxon>Bacteria</taxon>
        <taxon>Pseudomonadati</taxon>
        <taxon>Pseudomonadota</taxon>
        <taxon>Gammaproteobacteria</taxon>
        <taxon>Enterobacterales</taxon>
        <taxon>Morganellaceae</taxon>
        <taxon>Providencia</taxon>
    </lineage>
</organism>
<gene>
    <name evidence="1" type="ORF">CHI95_19760</name>
</gene>
<evidence type="ECO:0000313" key="1">
    <source>
        <dbReference type="EMBL" id="OZS72917.1"/>
    </source>
</evidence>
<comment type="caution">
    <text evidence="1">The sequence shown here is derived from an EMBL/GenBank/DDBJ whole genome shotgun (WGS) entry which is preliminary data.</text>
</comment>
<evidence type="ECO:0000313" key="2">
    <source>
        <dbReference type="Proteomes" id="UP000216001"/>
    </source>
</evidence>
<reference evidence="1 2" key="1">
    <citation type="submission" date="2017-07" db="EMBL/GenBank/DDBJ databases">
        <title>blaIMP-27 on transferable plasmids in Proteus mirabilis and Providencia rettgeri.</title>
        <authorList>
            <person name="Potter R."/>
        </authorList>
    </citation>
    <scope>NUCLEOTIDE SEQUENCE [LARGE SCALE GENOMIC DNA]</scope>
    <source>
        <strain evidence="1 2">PR1</strain>
    </source>
</reference>
<proteinExistence type="predicted"/>
<dbReference type="RefSeq" id="WP_094962651.1">
    <property type="nucleotide sequence ID" value="NZ_NOWC01000029.1"/>
</dbReference>